<comment type="similarity">
    <text evidence="1 2">Belongs to the metallophosphoesterase superfamily. YfcE family.</text>
</comment>
<comment type="caution">
    <text evidence="4">The sequence shown here is derived from an EMBL/GenBank/DDBJ whole genome shotgun (WGS) entry which is preliminary data.</text>
</comment>
<sequence>MKKTKILVVSDTHKMHANFEKALEREKPFDYLFHAGDVEGREFEIEYGSGCPAYIVSGNNDFYGKAPMSVEIQIGTHKVFMAHGHQFYVSMTLEHLIREARERNADIIIFGHTHVPYLEIGRDMAVMNPGSLTYPRQEGRLPSYIILEIDENGKISGEIKYIKKK</sequence>
<evidence type="ECO:0000259" key="3">
    <source>
        <dbReference type="Pfam" id="PF12850"/>
    </source>
</evidence>
<accession>A0ABS7L5D4</accession>
<dbReference type="NCBIfam" id="TIGR00040">
    <property type="entry name" value="yfcE"/>
    <property type="match status" value="1"/>
</dbReference>
<dbReference type="Proteomes" id="UP000779049">
    <property type="component" value="Unassembled WGS sequence"/>
</dbReference>
<proteinExistence type="inferred from homology"/>
<dbReference type="InterPro" id="IPR024654">
    <property type="entry name" value="Calcineurin-like_PHP_lpxH"/>
</dbReference>
<name>A0ABS7L5D4_9FIRM</name>
<protein>
    <recommendedName>
        <fullName evidence="2">Phosphoesterase</fullName>
        <ecNumber evidence="2">3.1.4.-</ecNumber>
    </recommendedName>
</protein>
<dbReference type="PANTHER" id="PTHR11124">
    <property type="entry name" value="VACUOLAR SORTING PROTEIN VPS29"/>
    <property type="match status" value="1"/>
</dbReference>
<evidence type="ECO:0000313" key="4">
    <source>
        <dbReference type="EMBL" id="MBY0758246.1"/>
    </source>
</evidence>
<reference evidence="4 5" key="1">
    <citation type="journal article" date="2020" name="New Microbes New Infect">
        <title>Sellimonas caecigallum sp. nov., description and genome sequence of a new member of the Sellimonas genus isolated from the cecum of feral chicken.</title>
        <authorList>
            <person name="Wongkuna S."/>
            <person name="Ghimire S."/>
            <person name="Antony L."/>
            <person name="Chankhamhaengdecha S."/>
            <person name="Janvilisri T."/>
            <person name="Scaria J."/>
        </authorList>
    </citation>
    <scope>NUCLEOTIDE SEQUENCE [LARGE SCALE GENOMIC DNA]</scope>
    <source>
        <strain evidence="4 5">SW451</strain>
    </source>
</reference>
<keyword evidence="5" id="KW-1185">Reference proteome</keyword>
<dbReference type="EMBL" id="VIRV01000003">
    <property type="protein sequence ID" value="MBY0758246.1"/>
    <property type="molecule type" value="Genomic_DNA"/>
</dbReference>
<keyword evidence="2" id="KW-0479">Metal-binding</keyword>
<dbReference type="InterPro" id="IPR000979">
    <property type="entry name" value="Phosphodiesterase_MJ0936/Vps29"/>
</dbReference>
<dbReference type="Pfam" id="PF12850">
    <property type="entry name" value="Metallophos_2"/>
    <property type="match status" value="1"/>
</dbReference>
<dbReference type="InterPro" id="IPR029052">
    <property type="entry name" value="Metallo-depent_PP-like"/>
</dbReference>
<dbReference type="RefSeq" id="WP_087209711.1">
    <property type="nucleotide sequence ID" value="NZ_CP173660.1"/>
</dbReference>
<dbReference type="EC" id="3.1.4.-" evidence="2"/>
<evidence type="ECO:0000256" key="2">
    <source>
        <dbReference type="RuleBase" id="RU362039"/>
    </source>
</evidence>
<feature type="domain" description="Calcineurin-like phosphoesterase" evidence="3">
    <location>
        <begin position="5"/>
        <end position="151"/>
    </location>
</feature>
<evidence type="ECO:0000313" key="5">
    <source>
        <dbReference type="Proteomes" id="UP000779049"/>
    </source>
</evidence>
<organism evidence="4 5">
    <name type="scientific">Sellimonas caecigallum</name>
    <dbReference type="NCBI Taxonomy" id="2592333"/>
    <lineage>
        <taxon>Bacteria</taxon>
        <taxon>Bacillati</taxon>
        <taxon>Bacillota</taxon>
        <taxon>Clostridia</taxon>
        <taxon>Lachnospirales</taxon>
        <taxon>Lachnospiraceae</taxon>
        <taxon>Sellimonas</taxon>
    </lineage>
</organism>
<dbReference type="SUPFAM" id="SSF56300">
    <property type="entry name" value="Metallo-dependent phosphatases"/>
    <property type="match status" value="1"/>
</dbReference>
<comment type="cofactor">
    <cofactor evidence="2">
        <name>a divalent metal cation</name>
        <dbReference type="ChEBI" id="CHEBI:60240"/>
    </cofactor>
</comment>
<dbReference type="Gene3D" id="3.60.21.10">
    <property type="match status" value="1"/>
</dbReference>
<evidence type="ECO:0000256" key="1">
    <source>
        <dbReference type="ARBA" id="ARBA00008950"/>
    </source>
</evidence>
<gene>
    <name evidence="4" type="ORF">FLB61_03915</name>
</gene>